<evidence type="ECO:0000313" key="3">
    <source>
        <dbReference type="Proteomes" id="UP001596274"/>
    </source>
</evidence>
<feature type="compositionally biased region" description="Basic and acidic residues" evidence="1">
    <location>
        <begin position="106"/>
        <end position="118"/>
    </location>
</feature>
<comment type="caution">
    <text evidence="2">The sequence shown here is derived from an EMBL/GenBank/DDBJ whole genome shotgun (WGS) entry which is preliminary data.</text>
</comment>
<dbReference type="Proteomes" id="UP001596274">
    <property type="component" value="Unassembled WGS sequence"/>
</dbReference>
<evidence type="ECO:0000256" key="1">
    <source>
        <dbReference type="SAM" id="MobiDB-lite"/>
    </source>
</evidence>
<feature type="region of interest" description="Disordered" evidence="1">
    <location>
        <begin position="1"/>
        <end position="23"/>
    </location>
</feature>
<dbReference type="EMBL" id="JBHSWT010000009">
    <property type="protein sequence ID" value="MFC6770005.1"/>
    <property type="molecule type" value="Genomic_DNA"/>
</dbReference>
<name>A0ABD5T3T1_9EURY</name>
<gene>
    <name evidence="2" type="ORF">ACFQDD_00445</name>
</gene>
<keyword evidence="3" id="KW-1185">Reference proteome</keyword>
<proteinExistence type="predicted"/>
<organism evidence="2 3">
    <name type="scientific">Halorubrum pallidum</name>
    <dbReference type="NCBI Taxonomy" id="1526114"/>
    <lineage>
        <taxon>Archaea</taxon>
        <taxon>Methanobacteriati</taxon>
        <taxon>Methanobacteriota</taxon>
        <taxon>Stenosarchaea group</taxon>
        <taxon>Halobacteria</taxon>
        <taxon>Halobacteriales</taxon>
        <taxon>Haloferacaceae</taxon>
        <taxon>Halorubrum</taxon>
    </lineage>
</organism>
<accession>A0ABD5T3T1</accession>
<dbReference type="AlphaFoldDB" id="A0ABD5T3T1"/>
<evidence type="ECO:0000313" key="2">
    <source>
        <dbReference type="EMBL" id="MFC6770005.1"/>
    </source>
</evidence>
<sequence>MTQSTSTTEEQPEYTIQSPNRPFPLSAKQALRETAAAVTYEEPTAPGEPWLAHVDEVPADEILEQYELTVDRDPVEVWESDSDERVTIYPQRVTVDGYEGTISPAEAKERVREEDRFSPIEMGDS</sequence>
<feature type="region of interest" description="Disordered" evidence="1">
    <location>
        <begin position="100"/>
        <end position="125"/>
    </location>
</feature>
<reference evidence="2 3" key="1">
    <citation type="journal article" date="2019" name="Int. J. Syst. Evol. Microbiol.">
        <title>The Global Catalogue of Microorganisms (GCM) 10K type strain sequencing project: providing services to taxonomists for standard genome sequencing and annotation.</title>
        <authorList>
            <consortium name="The Broad Institute Genomics Platform"/>
            <consortium name="The Broad Institute Genome Sequencing Center for Infectious Disease"/>
            <person name="Wu L."/>
            <person name="Ma J."/>
        </authorList>
    </citation>
    <scope>NUCLEOTIDE SEQUENCE [LARGE SCALE GENOMIC DNA]</scope>
    <source>
        <strain evidence="2 3">PJ61</strain>
    </source>
</reference>
<protein>
    <submittedName>
        <fullName evidence="2">Uncharacterized protein</fullName>
    </submittedName>
</protein>